<dbReference type="AlphaFoldDB" id="A0A4R1JMM3"/>
<keyword evidence="2" id="KW-0238">DNA-binding</keyword>
<keyword evidence="4" id="KW-0804">Transcription</keyword>
<evidence type="ECO:0000256" key="2">
    <source>
        <dbReference type="ARBA" id="ARBA00023125"/>
    </source>
</evidence>
<dbReference type="InterPro" id="IPR020449">
    <property type="entry name" value="Tscrpt_reg_AraC-type_HTH"/>
</dbReference>
<dbReference type="SUPFAM" id="SSF51215">
    <property type="entry name" value="Regulatory protein AraC"/>
    <property type="match status" value="1"/>
</dbReference>
<dbReference type="Gene3D" id="1.10.10.60">
    <property type="entry name" value="Homeodomain-like"/>
    <property type="match status" value="1"/>
</dbReference>
<accession>A0A4R1JMM3</accession>
<feature type="domain" description="HTH araC/xylS-type" evidence="5">
    <location>
        <begin position="175"/>
        <end position="273"/>
    </location>
</feature>
<keyword evidence="1" id="KW-0805">Transcription regulation</keyword>
<keyword evidence="3" id="KW-0010">Activator</keyword>
<dbReference type="SMART" id="SM00342">
    <property type="entry name" value="HTH_ARAC"/>
    <property type="match status" value="1"/>
</dbReference>
<dbReference type="PRINTS" id="PR00032">
    <property type="entry name" value="HTHARAC"/>
</dbReference>
<dbReference type="InterPro" id="IPR018060">
    <property type="entry name" value="HTH_AraC"/>
</dbReference>
<dbReference type="PANTHER" id="PTHR43280:SF28">
    <property type="entry name" value="HTH-TYPE TRANSCRIPTIONAL ACTIVATOR RHAS"/>
    <property type="match status" value="1"/>
</dbReference>
<comment type="caution">
    <text evidence="6">The sequence shown here is derived from an EMBL/GenBank/DDBJ whole genome shotgun (WGS) entry which is preliminary data.</text>
</comment>
<evidence type="ECO:0000256" key="4">
    <source>
        <dbReference type="ARBA" id="ARBA00023163"/>
    </source>
</evidence>
<dbReference type="OrthoDB" id="2547276at2"/>
<dbReference type="Gene3D" id="2.60.120.10">
    <property type="entry name" value="Jelly Rolls"/>
    <property type="match status" value="1"/>
</dbReference>
<sequence length="277" mass="32423">MINQHLSCDDFLDSNKIINILPRNPQIPFPEHSHDFYELVLVKSGCAIHVKEGEATPISRGSVFFIDNPQLHHCFTHMDQLCLVNVILNPERFNHHPLLNILSESCRSPIGQLLVPENVIQRSEQILGQINQEKQAPDHYGNVMIENLLSQLAILFWRVHHTPDYAMVESNHSIMMLLNELNEQFSKRIDWEKLCDKYQISLRTLNRKMQEIVGLTPNHYLNRIRLCQSSKLLKNSQISITDIAYQCGFNDSNYFSNKFHQLFNNTPMQYRKKFQRL</sequence>
<dbReference type="GO" id="GO:0003700">
    <property type="term" value="F:DNA-binding transcription factor activity"/>
    <property type="evidence" value="ECO:0007669"/>
    <property type="project" value="InterPro"/>
</dbReference>
<name>A0A4R1JMM3_9GAMM</name>
<dbReference type="GO" id="GO:0043565">
    <property type="term" value="F:sequence-specific DNA binding"/>
    <property type="evidence" value="ECO:0007669"/>
    <property type="project" value="InterPro"/>
</dbReference>
<gene>
    <name evidence="6" type="ORF">EV690_2308</name>
</gene>
<evidence type="ECO:0000313" key="6">
    <source>
        <dbReference type="EMBL" id="TCK52200.1"/>
    </source>
</evidence>
<dbReference type="InterPro" id="IPR037923">
    <property type="entry name" value="HTH-like"/>
</dbReference>
<evidence type="ECO:0000256" key="3">
    <source>
        <dbReference type="ARBA" id="ARBA00023159"/>
    </source>
</evidence>
<protein>
    <submittedName>
        <fullName evidence="6">AraC family transcriptional regulator</fullName>
    </submittedName>
</protein>
<keyword evidence="7" id="KW-1185">Reference proteome</keyword>
<evidence type="ECO:0000313" key="7">
    <source>
        <dbReference type="Proteomes" id="UP000295565"/>
    </source>
</evidence>
<dbReference type="RefSeq" id="WP_131913094.1">
    <property type="nucleotide sequence ID" value="NZ_OU594967.1"/>
</dbReference>
<organism evidence="6 7">
    <name type="scientific">Celerinatantimonas diazotrophica</name>
    <dbReference type="NCBI Taxonomy" id="412034"/>
    <lineage>
        <taxon>Bacteria</taxon>
        <taxon>Pseudomonadati</taxon>
        <taxon>Pseudomonadota</taxon>
        <taxon>Gammaproteobacteria</taxon>
        <taxon>Celerinatantimonadaceae</taxon>
        <taxon>Celerinatantimonas</taxon>
    </lineage>
</organism>
<evidence type="ECO:0000259" key="5">
    <source>
        <dbReference type="PROSITE" id="PS01124"/>
    </source>
</evidence>
<dbReference type="Pfam" id="PF12833">
    <property type="entry name" value="HTH_18"/>
    <property type="match status" value="1"/>
</dbReference>
<dbReference type="InterPro" id="IPR014710">
    <property type="entry name" value="RmlC-like_jellyroll"/>
</dbReference>
<dbReference type="InterPro" id="IPR003313">
    <property type="entry name" value="AraC-bd"/>
</dbReference>
<dbReference type="EMBL" id="SMGD01000013">
    <property type="protein sequence ID" value="TCK52200.1"/>
    <property type="molecule type" value="Genomic_DNA"/>
</dbReference>
<proteinExistence type="predicted"/>
<dbReference type="SUPFAM" id="SSF46689">
    <property type="entry name" value="Homeodomain-like"/>
    <property type="match status" value="1"/>
</dbReference>
<dbReference type="PROSITE" id="PS01124">
    <property type="entry name" value="HTH_ARAC_FAMILY_2"/>
    <property type="match status" value="1"/>
</dbReference>
<evidence type="ECO:0000256" key="1">
    <source>
        <dbReference type="ARBA" id="ARBA00023015"/>
    </source>
</evidence>
<dbReference type="Pfam" id="PF02311">
    <property type="entry name" value="AraC_binding"/>
    <property type="match status" value="1"/>
</dbReference>
<dbReference type="InterPro" id="IPR009057">
    <property type="entry name" value="Homeodomain-like_sf"/>
</dbReference>
<dbReference type="Proteomes" id="UP000295565">
    <property type="component" value="Unassembled WGS sequence"/>
</dbReference>
<dbReference type="PANTHER" id="PTHR43280">
    <property type="entry name" value="ARAC-FAMILY TRANSCRIPTIONAL REGULATOR"/>
    <property type="match status" value="1"/>
</dbReference>
<reference evidence="6 7" key="1">
    <citation type="submission" date="2019-03" db="EMBL/GenBank/DDBJ databases">
        <title>Genomic Encyclopedia of Type Strains, Phase IV (KMG-IV): sequencing the most valuable type-strain genomes for metagenomic binning, comparative biology and taxonomic classification.</title>
        <authorList>
            <person name="Goeker M."/>
        </authorList>
    </citation>
    <scope>NUCLEOTIDE SEQUENCE [LARGE SCALE GENOMIC DNA]</scope>
    <source>
        <strain evidence="6 7">DSM 18577</strain>
    </source>
</reference>